<proteinExistence type="predicted"/>
<dbReference type="EMBL" id="UINC01213116">
    <property type="protein sequence ID" value="SVE37741.1"/>
    <property type="molecule type" value="Genomic_DNA"/>
</dbReference>
<gene>
    <name evidence="1" type="ORF">METZ01_LOCUS490595</name>
</gene>
<organism evidence="1">
    <name type="scientific">marine metagenome</name>
    <dbReference type="NCBI Taxonomy" id="408172"/>
    <lineage>
        <taxon>unclassified sequences</taxon>
        <taxon>metagenomes</taxon>
        <taxon>ecological metagenomes</taxon>
    </lineage>
</organism>
<evidence type="ECO:0000313" key="1">
    <source>
        <dbReference type="EMBL" id="SVE37741.1"/>
    </source>
</evidence>
<reference evidence="1" key="1">
    <citation type="submission" date="2018-05" db="EMBL/GenBank/DDBJ databases">
        <authorList>
            <person name="Lanie J.A."/>
            <person name="Ng W.-L."/>
            <person name="Kazmierczak K.M."/>
            <person name="Andrzejewski T.M."/>
            <person name="Davidsen T.M."/>
            <person name="Wayne K.J."/>
            <person name="Tettelin H."/>
            <person name="Glass J.I."/>
            <person name="Rusch D."/>
            <person name="Podicherti R."/>
            <person name="Tsui H.-C.T."/>
            <person name="Winkler M.E."/>
        </authorList>
    </citation>
    <scope>NUCLEOTIDE SEQUENCE</scope>
</reference>
<protein>
    <submittedName>
        <fullName evidence="1">Uncharacterized protein</fullName>
    </submittedName>
</protein>
<sequence length="26" mass="3203">MRVSLFFVDVRLQKLHWPDAIIYRQA</sequence>
<feature type="non-terminal residue" evidence="1">
    <location>
        <position position="26"/>
    </location>
</feature>
<dbReference type="AlphaFoldDB" id="A0A383CZZ0"/>
<accession>A0A383CZZ0</accession>
<name>A0A383CZZ0_9ZZZZ</name>